<keyword evidence="3" id="KW-1133">Transmembrane helix</keyword>
<dbReference type="SUPFAM" id="SSF53335">
    <property type="entry name" value="S-adenosyl-L-methionine-dependent methyltransferases"/>
    <property type="match status" value="1"/>
</dbReference>
<dbReference type="OrthoDB" id="207189at2"/>
<feature type="transmembrane region" description="Helical" evidence="3">
    <location>
        <begin position="283"/>
        <end position="305"/>
    </location>
</feature>
<protein>
    <submittedName>
        <fullName evidence="4">Spermidine synthase</fullName>
    </submittedName>
</protein>
<dbReference type="PANTHER" id="PTHR11558">
    <property type="entry name" value="SPERMIDINE/SPERMINE SYNTHASE"/>
    <property type="match status" value="1"/>
</dbReference>
<feature type="region of interest" description="Disordered" evidence="2">
    <location>
        <begin position="1038"/>
        <end position="1062"/>
    </location>
</feature>
<dbReference type="GO" id="GO:0008295">
    <property type="term" value="P:spermidine biosynthetic process"/>
    <property type="evidence" value="ECO:0007669"/>
    <property type="project" value="UniProtKB-KW"/>
</dbReference>
<dbReference type="PANTHER" id="PTHR11558:SF11">
    <property type="entry name" value="SPERMIDINE SYNTHASE"/>
    <property type="match status" value="1"/>
</dbReference>
<feature type="transmembrane region" description="Helical" evidence="3">
    <location>
        <begin position="251"/>
        <end position="271"/>
    </location>
</feature>
<reference evidence="4 5" key="1">
    <citation type="submission" date="2019-02" db="EMBL/GenBank/DDBJ databases">
        <title>Deep-cultivation of Planctomycetes and their phenomic and genomic characterization uncovers novel biology.</title>
        <authorList>
            <person name="Wiegand S."/>
            <person name="Jogler M."/>
            <person name="Boedeker C."/>
            <person name="Pinto D."/>
            <person name="Vollmers J."/>
            <person name="Rivas-Marin E."/>
            <person name="Kohn T."/>
            <person name="Peeters S.H."/>
            <person name="Heuer A."/>
            <person name="Rast P."/>
            <person name="Oberbeckmann S."/>
            <person name="Bunk B."/>
            <person name="Jeske O."/>
            <person name="Meyerdierks A."/>
            <person name="Storesund J.E."/>
            <person name="Kallscheuer N."/>
            <person name="Luecker S."/>
            <person name="Lage O.M."/>
            <person name="Pohl T."/>
            <person name="Merkel B.J."/>
            <person name="Hornburger P."/>
            <person name="Mueller R.-W."/>
            <person name="Bruemmer F."/>
            <person name="Labrenz M."/>
            <person name="Spormann A.M."/>
            <person name="Op den Camp H."/>
            <person name="Overmann J."/>
            <person name="Amann R."/>
            <person name="Jetten M.S.M."/>
            <person name="Mascher T."/>
            <person name="Medema M.H."/>
            <person name="Devos D.P."/>
            <person name="Kaster A.-K."/>
            <person name="Ovreas L."/>
            <person name="Rohde M."/>
            <person name="Galperin M.Y."/>
            <person name="Jogler C."/>
        </authorList>
    </citation>
    <scope>NUCLEOTIDE SEQUENCE [LARGE SCALE GENOMIC DNA]</scope>
    <source>
        <strain evidence="4 5">Mal4</strain>
    </source>
</reference>
<dbReference type="Pfam" id="PF01564">
    <property type="entry name" value="Spermine_synth"/>
    <property type="match status" value="1"/>
</dbReference>
<keyword evidence="3" id="KW-0812">Transmembrane</keyword>
<keyword evidence="3" id="KW-0472">Membrane</keyword>
<evidence type="ECO:0000256" key="2">
    <source>
        <dbReference type="SAM" id="MobiDB-lite"/>
    </source>
</evidence>
<feature type="transmembrane region" description="Helical" evidence="3">
    <location>
        <begin position="114"/>
        <end position="137"/>
    </location>
</feature>
<feature type="transmembrane region" description="Helical" evidence="3">
    <location>
        <begin position="317"/>
        <end position="344"/>
    </location>
</feature>
<feature type="transmembrane region" description="Helical" evidence="3">
    <location>
        <begin position="75"/>
        <end position="94"/>
    </location>
</feature>
<feature type="transmembrane region" description="Helical" evidence="3">
    <location>
        <begin position="173"/>
        <end position="193"/>
    </location>
</feature>
<feature type="transmembrane region" description="Helical" evidence="3">
    <location>
        <begin position="44"/>
        <end position="63"/>
    </location>
</feature>
<feature type="transmembrane region" description="Helical" evidence="3">
    <location>
        <begin position="20"/>
        <end position="38"/>
    </location>
</feature>
<sequence>MFHRSARILGRFAPSLLRGCEGLLLGAYLQVWGIQIVATFGQSLPVLTASLLVGVAAWTLAGWSLRKTDPGESRTARMISHALLAVWTLGFPYLGETVVSGLSLLSAESLANPWLATAVLLPLMAALVGLPTLLCGSVVTGDTPGQDRIVPLICGAAGSLFLLPITLQPWLGTAVVSWIACGGGLALAATLFLRRSVVADVAPDAGTEPESTSVAGADGTTVGFALTASLGCGLAIAAATRLTQQLLMGSAYLAGAELAGLLAGLALSGVISRRIVARNGSPAIAAALLATGCLLLLDVLFGGLIRASLWISAEVSSLPLLLLLRAGLAALIVLPLGIATGLLAPIRKSAGTGYRFPGLTGAGVVCGYLLAVWTAGDIAAVLPWLGVGTLLLVLAATFREAGRLGWKQPARLATSAGAGLFCLLTVVAPHGYAPEDSAKLLFSTRMFQGYHNGAAPDELLRADDGRLVASVRDGNSHWTAWLYRGTRLQLRENGVPRDVRSVNPAICPDSSANLTPAILSLCLHPLPEDVLVVGFGDGATLEGCLTFPVRHVTCVEGASGLKAIHEAAVAPAVGVDLHADDRLRMVNVDPPLAIAASDRQYDVVLLNENQNALIRTAAQFTSEYYGRVASRLNEGGLLCQRLQVLDLGPEVVRDVVSTMRDAFPQVMLVSPAPGEMLLLASLSSEPIVTNGIIDRLQSEHVRRLCSRMAWDWSIVTGLTCLPPEAVDAWLDAEPGQVSSVANARLAWTAPVEVMRWAPKMQQLRSALELRSSPLVNQLGEDVDVQAISQRLADMREQQRILAQHPDHFWAYRKTLKQRLTERPRAKIVQVKHEGLKRTLHPEDQRRKAYLEALAAAAGTKTPDMETIRDVVDFVEPYDPLVSFFVHQEVARLLSRMEPRPVAAELEHWLHSVYYAPPHDRSVRNITEALSLLVEYPQAVPDERERFDLIHGLLETVTERWRVRMLPESGTSKYEPVDASRTLETAREALAVLDAHVEADAAHYPDWEIRRRIIERELIGPVRTYQVKAARKLAVAERKKKEEERAAQPRSVTLPGQPINVTR</sequence>
<dbReference type="Proteomes" id="UP000320496">
    <property type="component" value="Chromosome"/>
</dbReference>
<organism evidence="4 5">
    <name type="scientific">Maioricimonas rarisocia</name>
    <dbReference type="NCBI Taxonomy" id="2528026"/>
    <lineage>
        <taxon>Bacteria</taxon>
        <taxon>Pseudomonadati</taxon>
        <taxon>Planctomycetota</taxon>
        <taxon>Planctomycetia</taxon>
        <taxon>Planctomycetales</taxon>
        <taxon>Planctomycetaceae</taxon>
        <taxon>Maioricimonas</taxon>
    </lineage>
</organism>
<keyword evidence="5" id="KW-1185">Reference proteome</keyword>
<proteinExistence type="predicted"/>
<dbReference type="RefSeq" id="WP_145370505.1">
    <property type="nucleotide sequence ID" value="NZ_CP036275.1"/>
</dbReference>
<keyword evidence="1" id="KW-0745">Spermidine biosynthesis</keyword>
<dbReference type="Gene3D" id="3.40.50.150">
    <property type="entry name" value="Vaccinia Virus protein VP39"/>
    <property type="match status" value="1"/>
</dbReference>
<name>A0A517Z9Y6_9PLAN</name>
<feature type="transmembrane region" description="Helical" evidence="3">
    <location>
        <begin position="410"/>
        <end position="432"/>
    </location>
</feature>
<dbReference type="InterPro" id="IPR001045">
    <property type="entry name" value="Spermi_synthase"/>
</dbReference>
<dbReference type="GO" id="GO:0004766">
    <property type="term" value="F:spermidine synthase activity"/>
    <property type="evidence" value="ECO:0007669"/>
    <property type="project" value="TreeGrafter"/>
</dbReference>
<dbReference type="EMBL" id="CP036275">
    <property type="protein sequence ID" value="QDU39305.1"/>
    <property type="molecule type" value="Genomic_DNA"/>
</dbReference>
<evidence type="ECO:0000313" key="4">
    <source>
        <dbReference type="EMBL" id="QDU39305.1"/>
    </source>
</evidence>
<accession>A0A517Z9Y6</accession>
<evidence type="ECO:0000256" key="3">
    <source>
        <dbReference type="SAM" id="Phobius"/>
    </source>
</evidence>
<dbReference type="AlphaFoldDB" id="A0A517Z9Y6"/>
<evidence type="ECO:0000313" key="5">
    <source>
        <dbReference type="Proteomes" id="UP000320496"/>
    </source>
</evidence>
<gene>
    <name evidence="4" type="ORF">Mal4_36440</name>
</gene>
<evidence type="ECO:0000256" key="1">
    <source>
        <dbReference type="ARBA" id="ARBA00023066"/>
    </source>
</evidence>
<feature type="transmembrane region" description="Helical" evidence="3">
    <location>
        <begin position="356"/>
        <end position="375"/>
    </location>
</feature>
<dbReference type="InterPro" id="IPR029063">
    <property type="entry name" value="SAM-dependent_MTases_sf"/>
</dbReference>
<feature type="transmembrane region" description="Helical" evidence="3">
    <location>
        <begin position="149"/>
        <end position="167"/>
    </location>
</feature>
<dbReference type="KEGG" id="mri:Mal4_36440"/>
<feature type="transmembrane region" description="Helical" evidence="3">
    <location>
        <begin position="214"/>
        <end position="239"/>
    </location>
</feature>
<dbReference type="GO" id="GO:0005829">
    <property type="term" value="C:cytosol"/>
    <property type="evidence" value="ECO:0007669"/>
    <property type="project" value="TreeGrafter"/>
</dbReference>
<feature type="transmembrane region" description="Helical" evidence="3">
    <location>
        <begin position="381"/>
        <end position="398"/>
    </location>
</feature>